<dbReference type="PANTHER" id="PTHR21222">
    <property type="entry name" value="MIT DOMAIN-CONTAINING PROTEIN 1"/>
    <property type="match status" value="1"/>
</dbReference>
<dbReference type="AlphaFoldDB" id="A0A0J9RNG3"/>
<dbReference type="SMART" id="SM00745">
    <property type="entry name" value="MIT"/>
    <property type="match status" value="1"/>
</dbReference>
<evidence type="ECO:0000259" key="4">
    <source>
        <dbReference type="SMART" id="SM00745"/>
    </source>
</evidence>
<dbReference type="Pfam" id="PF04212">
    <property type="entry name" value="MIT"/>
    <property type="match status" value="1"/>
</dbReference>
<keyword evidence="3" id="KW-0524">Neurogenesis</keyword>
<dbReference type="InterPro" id="IPR007330">
    <property type="entry name" value="MIT_dom"/>
</dbReference>
<sequence>MSSALNAKKLLIRAVECDQVGRILEAQTLYTEGIAQLMQFVNGEPDEAKRMGFLTRIKEYMDRADAIKARINGKLMLGEVVSHVSIDENDTGFDYDQLFGKYMDDKTVEIMLEEPYMTQNYQYQNLVRFLELAATNCPNLKYFRLITKEYQDAKNPDQQVTNLEQIKGDLERRNVTVSIKFEDSLHDRKIYLSNGYIIKIGRGLHFYKAANPMYSIGLVNYKFRKCLQTDVDIWRNSSAAS</sequence>
<name>A0A0J9RNG3_DROSI</name>
<dbReference type="EMBL" id="CM002912">
    <property type="protein sequence ID" value="KMY97461.1"/>
    <property type="molecule type" value="Genomic_DNA"/>
</dbReference>
<dbReference type="InterPro" id="IPR052817">
    <property type="entry name" value="MIT_domain_contain_protein1"/>
</dbReference>
<dbReference type="SUPFAM" id="SSF116846">
    <property type="entry name" value="MIT domain"/>
    <property type="match status" value="1"/>
</dbReference>
<dbReference type="InterPro" id="IPR032341">
    <property type="entry name" value="MITD1_C"/>
</dbReference>
<keyword evidence="1" id="KW-0217">Developmental protein</keyword>
<dbReference type="Pfam" id="PF16565">
    <property type="entry name" value="MIT_C"/>
    <property type="match status" value="1"/>
</dbReference>
<proteinExistence type="predicted"/>
<dbReference type="Proteomes" id="UP000035880">
    <property type="component" value="Chromosome 3L"/>
</dbReference>
<dbReference type="CDD" id="cd02683">
    <property type="entry name" value="MIT_1"/>
    <property type="match status" value="1"/>
</dbReference>
<evidence type="ECO:0000256" key="1">
    <source>
        <dbReference type="ARBA" id="ARBA00022473"/>
    </source>
</evidence>
<evidence type="ECO:0000256" key="2">
    <source>
        <dbReference type="ARBA" id="ARBA00022677"/>
    </source>
</evidence>
<dbReference type="GO" id="GO:0007399">
    <property type="term" value="P:nervous system development"/>
    <property type="evidence" value="ECO:0007669"/>
    <property type="project" value="UniProtKB-KW"/>
</dbReference>
<dbReference type="InterPro" id="IPR045331">
    <property type="entry name" value="MITD1_N"/>
</dbReference>
<evidence type="ECO:0000313" key="5">
    <source>
        <dbReference type="EMBL" id="KMY97461.1"/>
    </source>
</evidence>
<reference evidence="5" key="1">
    <citation type="journal article" date="2013" name="Genome Res.">
        <title>A second-generation assembly of the Drosophila simulans genome provides new insights into patterns of lineage-specific divergence.</title>
        <authorList>
            <person name="Hu T.T."/>
            <person name="Eisen M.B."/>
            <person name="Thornton K.R."/>
            <person name="Andolfatto P."/>
        </authorList>
    </citation>
    <scope>NUCLEOTIDE SEQUENCE [LARGE SCALE GENOMIC DNA]</scope>
    <source>
        <strain evidence="5">W501</strain>
    </source>
</reference>
<organism evidence="5">
    <name type="scientific">Drosophila simulans</name>
    <name type="common">Fruit fly</name>
    <dbReference type="NCBI Taxonomy" id="7240"/>
    <lineage>
        <taxon>Eukaryota</taxon>
        <taxon>Metazoa</taxon>
        <taxon>Ecdysozoa</taxon>
        <taxon>Arthropoda</taxon>
        <taxon>Hexapoda</taxon>
        <taxon>Insecta</taxon>
        <taxon>Pterygota</taxon>
        <taxon>Neoptera</taxon>
        <taxon>Endopterygota</taxon>
        <taxon>Diptera</taxon>
        <taxon>Brachycera</taxon>
        <taxon>Muscomorpha</taxon>
        <taxon>Ephydroidea</taxon>
        <taxon>Drosophilidae</taxon>
        <taxon>Drosophila</taxon>
        <taxon>Sophophora</taxon>
    </lineage>
</organism>
<dbReference type="Gene3D" id="1.20.58.80">
    <property type="entry name" value="Phosphotransferase system, lactose/cellobiose-type IIA subunit"/>
    <property type="match status" value="1"/>
</dbReference>
<dbReference type="Bgee" id="FBgn0185496">
    <property type="expression patterns" value="Expressed in embryo and 3 other cell types or tissues"/>
</dbReference>
<feature type="domain" description="MIT" evidence="4">
    <location>
        <begin position="1"/>
        <end position="77"/>
    </location>
</feature>
<reference evidence="5" key="2">
    <citation type="submission" date="2014-06" db="EMBL/GenBank/DDBJ databases">
        <authorList>
            <person name="Hu T."/>
            <person name="Eisen M.B."/>
            <person name="Thornton K.R."/>
            <person name="Andolfatto P."/>
        </authorList>
    </citation>
    <scope>NUCLEOTIDE SEQUENCE</scope>
    <source>
        <strain evidence="5">W501</strain>
    </source>
</reference>
<dbReference type="CDD" id="cd02685">
    <property type="entry name" value="MIT_C"/>
    <property type="match status" value="1"/>
</dbReference>
<gene>
    <name evidence="5" type="primary">Dsim\GD13796</name>
    <name evidence="5" type="ORF">Dsimw501_GD13796</name>
</gene>
<protein>
    <submittedName>
        <fullName evidence="5">Uncharacterized protein, isoform C</fullName>
    </submittedName>
</protein>
<dbReference type="InterPro" id="IPR036181">
    <property type="entry name" value="MIT_dom_sf"/>
</dbReference>
<dbReference type="PANTHER" id="PTHR21222:SF1">
    <property type="entry name" value="MIT DOMAIN-CONTAINING PROTEIN 1"/>
    <property type="match status" value="1"/>
</dbReference>
<evidence type="ECO:0000256" key="3">
    <source>
        <dbReference type="ARBA" id="ARBA00022902"/>
    </source>
</evidence>
<dbReference type="Gene3D" id="3.30.870.30">
    <property type="entry name" value="MITD, C-terminal phospholipase D-like domain"/>
    <property type="match status" value="1"/>
</dbReference>
<dbReference type="InterPro" id="IPR038113">
    <property type="entry name" value="MITD1_C_sf"/>
</dbReference>
<keyword evidence="2" id="KW-0551">Lipid droplet</keyword>
<reference evidence="5" key="3">
    <citation type="submission" date="2015-04" db="EMBL/GenBank/DDBJ databases">
        <authorList>
            <consortium name="FlyBase"/>
        </authorList>
    </citation>
    <scope>NUCLEOTIDE SEQUENCE</scope>
    <source>
        <strain evidence="5">W501</strain>
    </source>
</reference>
<dbReference type="OrthoDB" id="19553at2759"/>
<accession>A0A0J9RNG3</accession>